<gene>
    <name evidence="1" type="primary">AlNc14C209G8873</name>
    <name evidence="1" type="ORF">ALNC14_099700</name>
</gene>
<protein>
    <submittedName>
        <fullName evidence="1">AlNc14C209G8873 protein</fullName>
    </submittedName>
</protein>
<accession>F0WR65</accession>
<dbReference type="HOGENOM" id="CLU_1743891_0_0_1"/>
<dbReference type="AlphaFoldDB" id="F0WR65"/>
<reference evidence="1" key="1">
    <citation type="journal article" date="2011" name="PLoS Biol.">
        <title>Gene gain and loss during evolution of obligate parasitism in the white rust pathogen of Arabidopsis thaliana.</title>
        <authorList>
            <person name="Kemen E."/>
            <person name="Gardiner A."/>
            <person name="Schultz-Larsen T."/>
            <person name="Kemen A.C."/>
            <person name="Balmuth A.L."/>
            <person name="Robert-Seilaniantz A."/>
            <person name="Bailey K."/>
            <person name="Holub E."/>
            <person name="Studholme D.J."/>
            <person name="Maclean D."/>
            <person name="Jones J.D."/>
        </authorList>
    </citation>
    <scope>NUCLEOTIDE SEQUENCE</scope>
</reference>
<sequence>MFVSLQRIKQPVFFADVSTLFTSSDGGVGAQLDVIGHYCDGIGAILKISRLNLLSLSRSSVGDLIIEFLENRFDGGFRQWYRRARTFCGRLLVTETMILSRLWHFTIHFNIAQNLLRRWQSKLNRIVPSRKYEQNSTHAQLIRSELLYIT</sequence>
<evidence type="ECO:0000313" key="1">
    <source>
        <dbReference type="EMBL" id="CCA23826.1"/>
    </source>
</evidence>
<reference evidence="1" key="2">
    <citation type="submission" date="2011-02" db="EMBL/GenBank/DDBJ databases">
        <authorList>
            <person name="MacLean D."/>
        </authorList>
    </citation>
    <scope>NUCLEOTIDE SEQUENCE</scope>
</reference>
<organism evidence="1">
    <name type="scientific">Albugo laibachii Nc14</name>
    <dbReference type="NCBI Taxonomy" id="890382"/>
    <lineage>
        <taxon>Eukaryota</taxon>
        <taxon>Sar</taxon>
        <taxon>Stramenopiles</taxon>
        <taxon>Oomycota</taxon>
        <taxon>Peronosporomycetes</taxon>
        <taxon>Albuginales</taxon>
        <taxon>Albuginaceae</taxon>
        <taxon>Albugo</taxon>
    </lineage>
</organism>
<name>F0WR65_9STRA</name>
<dbReference type="EMBL" id="FR824254">
    <property type="protein sequence ID" value="CCA23826.1"/>
    <property type="molecule type" value="Genomic_DNA"/>
</dbReference>
<proteinExistence type="predicted"/>